<name>W6UA28_ECHGR</name>
<sequence>MLKLNQPGCSRRTEKRREETCRSRSTLVAALAGLPPFAEDMNSEDWLITTKFDLHLYPQCQRIPLIVRALAHDLFVAAVGAGITHDTDIDQCCDTLTQHIIDREEQTLVRDLFLLFQKADEDDEVYAKNLQLLAKRVFHGCLPNKVANWTTVQFRHGV</sequence>
<keyword evidence="3" id="KW-1185">Reference proteome</keyword>
<proteinExistence type="predicted"/>
<dbReference type="GeneID" id="36345515"/>
<protein>
    <recommendedName>
        <fullName evidence="1">DUF5726 domain-containing protein</fullName>
    </recommendedName>
</protein>
<evidence type="ECO:0000313" key="3">
    <source>
        <dbReference type="Proteomes" id="UP000019149"/>
    </source>
</evidence>
<evidence type="ECO:0000259" key="1">
    <source>
        <dbReference type="Pfam" id="PF18996"/>
    </source>
</evidence>
<reference evidence="2 3" key="1">
    <citation type="journal article" date="2013" name="Nat. Genet.">
        <title>The genome of the hydatid tapeworm Echinococcus granulosus.</title>
        <authorList>
            <person name="Zheng H."/>
            <person name="Zhang W."/>
            <person name="Zhang L."/>
            <person name="Zhang Z."/>
            <person name="Li J."/>
            <person name="Lu G."/>
            <person name="Zhu Y."/>
            <person name="Wang Y."/>
            <person name="Huang Y."/>
            <person name="Liu J."/>
            <person name="Kang H."/>
            <person name="Chen J."/>
            <person name="Wang L."/>
            <person name="Chen A."/>
            <person name="Yu S."/>
            <person name="Gao Z."/>
            <person name="Jin L."/>
            <person name="Gu W."/>
            <person name="Wang Z."/>
            <person name="Zhao L."/>
            <person name="Shi B."/>
            <person name="Wen H."/>
            <person name="Lin R."/>
            <person name="Jones M.K."/>
            <person name="Brejova B."/>
            <person name="Vinar T."/>
            <person name="Zhao G."/>
            <person name="McManus D.P."/>
            <person name="Chen Z."/>
            <person name="Zhou Y."/>
            <person name="Wang S."/>
        </authorList>
    </citation>
    <scope>NUCLEOTIDE SEQUENCE [LARGE SCALE GENOMIC DNA]</scope>
</reference>
<dbReference type="AlphaFoldDB" id="W6UA28"/>
<feature type="domain" description="DUF5726" evidence="1">
    <location>
        <begin position="41"/>
        <end position="130"/>
    </location>
</feature>
<organism evidence="2 3">
    <name type="scientific">Echinococcus granulosus</name>
    <name type="common">Hydatid tapeworm</name>
    <dbReference type="NCBI Taxonomy" id="6210"/>
    <lineage>
        <taxon>Eukaryota</taxon>
        <taxon>Metazoa</taxon>
        <taxon>Spiralia</taxon>
        <taxon>Lophotrochozoa</taxon>
        <taxon>Platyhelminthes</taxon>
        <taxon>Cestoda</taxon>
        <taxon>Eucestoda</taxon>
        <taxon>Cyclophyllidea</taxon>
        <taxon>Taeniidae</taxon>
        <taxon>Echinococcus</taxon>
        <taxon>Echinococcus granulosus group</taxon>
    </lineage>
</organism>
<gene>
    <name evidence="2" type="ORF">EGR_09800</name>
</gene>
<comment type="caution">
    <text evidence="2">The sequence shown here is derived from an EMBL/GenBank/DDBJ whole genome shotgun (WGS) entry which is preliminary data.</text>
</comment>
<accession>W6UA28</accession>
<dbReference type="KEGG" id="egl:EGR_09800"/>
<dbReference type="Proteomes" id="UP000019149">
    <property type="component" value="Unassembled WGS sequence"/>
</dbReference>
<dbReference type="EMBL" id="APAU02000168">
    <property type="protein sequence ID" value="EUB55332.1"/>
    <property type="molecule type" value="Genomic_DNA"/>
</dbReference>
<evidence type="ECO:0000313" key="2">
    <source>
        <dbReference type="EMBL" id="EUB55332.1"/>
    </source>
</evidence>
<dbReference type="OMA" id="DMNSEDW"/>
<dbReference type="CTD" id="36345515"/>
<dbReference type="InterPro" id="IPR043784">
    <property type="entry name" value="DUF5726"/>
</dbReference>
<dbReference type="RefSeq" id="XP_024346528.1">
    <property type="nucleotide sequence ID" value="XM_024499049.1"/>
</dbReference>
<dbReference type="Pfam" id="PF18996">
    <property type="entry name" value="DUF5726"/>
    <property type="match status" value="1"/>
</dbReference>